<reference evidence="3" key="1">
    <citation type="submission" date="2018-04" db="EMBL/GenBank/DDBJ databases">
        <authorList>
            <person name="Liu S."/>
            <person name="Wang Z."/>
            <person name="Li J."/>
        </authorList>
    </citation>
    <scope>NUCLEOTIDE SEQUENCE [LARGE SCALE GENOMIC DNA]</scope>
    <source>
        <strain evidence="3">S1194</strain>
    </source>
</reference>
<feature type="signal peptide" evidence="1">
    <location>
        <begin position="1"/>
        <end position="27"/>
    </location>
</feature>
<evidence type="ECO:0000313" key="3">
    <source>
        <dbReference type="Proteomes" id="UP000244978"/>
    </source>
</evidence>
<dbReference type="PROSITE" id="PS51257">
    <property type="entry name" value="PROKAR_LIPOPROTEIN"/>
    <property type="match status" value="1"/>
</dbReference>
<comment type="caution">
    <text evidence="2">The sequence shown here is derived from an EMBL/GenBank/DDBJ whole genome shotgun (WGS) entry which is preliminary data.</text>
</comment>
<accession>A0A2U1SZL9</accession>
<dbReference type="EMBL" id="QEEX01000001">
    <property type="protein sequence ID" value="PWB96983.1"/>
    <property type="molecule type" value="Genomic_DNA"/>
</dbReference>
<feature type="chain" id="PRO_5015414068" evidence="1">
    <location>
        <begin position="28"/>
        <end position="260"/>
    </location>
</feature>
<evidence type="ECO:0000313" key="2">
    <source>
        <dbReference type="EMBL" id="PWB96983.1"/>
    </source>
</evidence>
<organism evidence="2 3">
    <name type="scientific">Homoserinimonas hongtaonis</name>
    <dbReference type="NCBI Taxonomy" id="2079791"/>
    <lineage>
        <taxon>Bacteria</taxon>
        <taxon>Bacillati</taxon>
        <taxon>Actinomycetota</taxon>
        <taxon>Actinomycetes</taxon>
        <taxon>Micrococcales</taxon>
        <taxon>Microbacteriaceae</taxon>
        <taxon>Homoserinimonas</taxon>
    </lineage>
</organism>
<gene>
    <name evidence="2" type="ORF">DF220_03370</name>
</gene>
<evidence type="ECO:0000256" key="1">
    <source>
        <dbReference type="SAM" id="SignalP"/>
    </source>
</evidence>
<proteinExistence type="predicted"/>
<keyword evidence="3" id="KW-1185">Reference proteome</keyword>
<dbReference type="AlphaFoldDB" id="A0A2U1SZL9"/>
<dbReference type="Proteomes" id="UP000244978">
    <property type="component" value="Unassembled WGS sequence"/>
</dbReference>
<sequence length="260" mass="27257">MLRLPWARGAAWIVLVAAAAASSTACASAPPRGDSIAAEQAQQLAEEMGTAMTPPVIFSREADWFVVEHIAASNDPSRGIRVEALAWSGTSGSGDGAEIDVRITIDVPAHSATRIFEASYGPGSATRCYRYHVVGSRFYDTLKLDEIVCTNDAAPALPVPDPPPALPADAQATISRVLTYATSGSLAADLRVAFPQDFITVESDSVGEVLVAAVGVPSERECIVAVRGADGAIERVGFDPMWIEPGEAGCSTRLYTSPPL</sequence>
<keyword evidence="1" id="KW-0732">Signal</keyword>
<protein>
    <submittedName>
        <fullName evidence="2">Uncharacterized protein</fullName>
    </submittedName>
</protein>
<name>A0A2U1SZL9_9MICO</name>